<sequence length="344" mass="37343">MTKRFSMNRISTSSVNSSFNYTAPTEEAQNRFASAPDNSPLVVTTTSIAQASEGLQRPGATLSMQAQRLRQLMGSPSEQCRRDTMLAKAFDAQRLNINTQAGSSNSPHLNALNTLQQRHFKPAAGGLEIPVTSNSLLGGGRQVYQIGSSSRELSHRPVNDQDRAPFRALERLHAELFRGGPIEFVPRGSNVLASNVRDVDMDEFDVINSKDGCQGIGTTGLGPCIAVCARGMDREGLPVLGVYHHSGIGSPEDTMATLDQAMRDKGALQIKYSLVGGMIMPKEEEAGSYDDELSFLALKGSYSIEGARLHVSEGEEDVHTGEYNSVNVLLMPDRVLYGRDTLYC</sequence>
<dbReference type="AlphaFoldDB" id="A0A0P9QIN1"/>
<evidence type="ECO:0000313" key="1">
    <source>
        <dbReference type="EMBL" id="KPW70528.1"/>
    </source>
</evidence>
<dbReference type="EMBL" id="LJPX01000393">
    <property type="protein sequence ID" value="KPW70528.1"/>
    <property type="molecule type" value="Genomic_DNA"/>
</dbReference>
<comment type="caution">
    <text evidence="1">The sequence shown here is derived from an EMBL/GenBank/DDBJ whole genome shotgun (WGS) entry which is preliminary data.</text>
</comment>
<gene>
    <name evidence="1" type="ORF">ALO81_101404</name>
</gene>
<evidence type="ECO:0000313" key="2">
    <source>
        <dbReference type="Proteomes" id="UP000050564"/>
    </source>
</evidence>
<protein>
    <submittedName>
        <fullName evidence="1">Type III effector HopK1</fullName>
    </submittedName>
</protein>
<dbReference type="PATRIC" id="fig|86840.3.peg.4919"/>
<name>A0A0P9QIN1_PSECA</name>
<accession>A0A0P9QIN1</accession>
<dbReference type="NCBIfam" id="NF041406">
    <property type="entry name" value="XopAK"/>
    <property type="match status" value="1"/>
</dbReference>
<organism evidence="1 2">
    <name type="scientific">Pseudomonas cannabina</name>
    <dbReference type="NCBI Taxonomy" id="86840"/>
    <lineage>
        <taxon>Bacteria</taxon>
        <taxon>Pseudomonadati</taxon>
        <taxon>Pseudomonadota</taxon>
        <taxon>Gammaproteobacteria</taxon>
        <taxon>Pseudomonadales</taxon>
        <taxon>Pseudomonadaceae</taxon>
        <taxon>Pseudomonas</taxon>
    </lineage>
</organism>
<reference evidence="1 2" key="1">
    <citation type="submission" date="2015-09" db="EMBL/GenBank/DDBJ databases">
        <title>Genome announcement of multiple Pseudomonas syringae strains.</title>
        <authorList>
            <person name="Thakur S."/>
            <person name="Wang P.W."/>
            <person name="Gong Y."/>
            <person name="Weir B.S."/>
            <person name="Guttman D.S."/>
        </authorList>
    </citation>
    <scope>NUCLEOTIDE SEQUENCE [LARGE SCALE GENOMIC DNA]</scope>
    <source>
        <strain evidence="1 2">ICMP2823</strain>
    </source>
</reference>
<proteinExistence type="predicted"/>
<dbReference type="Proteomes" id="UP000050564">
    <property type="component" value="Unassembled WGS sequence"/>
</dbReference>